<evidence type="ECO:0000313" key="20">
    <source>
        <dbReference type="Proteomes" id="UP000249203"/>
    </source>
</evidence>
<name>A0A327WZB9_9GAMM</name>
<dbReference type="PANTHER" id="PTHR11046:SF11">
    <property type="entry name" value="EXODEOXYRIBONUCLEASE I"/>
    <property type="match status" value="1"/>
</dbReference>
<keyword evidence="4 13" id="KW-0540">Nuclease</keyword>
<evidence type="ECO:0000256" key="11">
    <source>
        <dbReference type="ARBA" id="ARBA00023204"/>
    </source>
</evidence>
<dbReference type="RefSeq" id="WP_111568935.1">
    <property type="nucleotide sequence ID" value="NZ_PIPK01000004.1"/>
</dbReference>
<dbReference type="Pfam" id="PF08411">
    <property type="entry name" value="ExoI_SH3"/>
    <property type="match status" value="1"/>
</dbReference>
<comment type="cofactor">
    <cofactor evidence="15">
        <name>Mg(2+)</name>
        <dbReference type="ChEBI" id="CHEBI:18420"/>
    </cofactor>
    <text evidence="15">Binds 2 Mg(2+) ions per monomer.</text>
</comment>
<dbReference type="InterPro" id="IPR023607">
    <property type="entry name" value="Exodeoxyribonuclease_I"/>
</dbReference>
<dbReference type="EC" id="3.1.11.1" evidence="2 13"/>
<evidence type="ECO:0000313" key="18">
    <source>
        <dbReference type="EMBL" id="RAJ98841.1"/>
    </source>
</evidence>
<keyword evidence="7 13" id="KW-0378">Hydrolase</keyword>
<evidence type="ECO:0000256" key="13">
    <source>
        <dbReference type="PIRNR" id="PIRNR000977"/>
    </source>
</evidence>
<feature type="binding site" evidence="14">
    <location>
        <position position="158"/>
    </location>
    <ligand>
        <name>substrate</name>
    </ligand>
</feature>
<evidence type="ECO:0000256" key="6">
    <source>
        <dbReference type="ARBA" id="ARBA00022763"/>
    </source>
</evidence>
<dbReference type="Gene3D" id="1.20.1280.70">
    <property type="entry name" value="Exonuclease ExoI, domain 3"/>
    <property type="match status" value="1"/>
</dbReference>
<comment type="catalytic activity">
    <reaction evidence="1 13">
        <text>Exonucleolytic cleavage in the 3'- to 5'-direction to yield nucleoside 5'-phosphates.</text>
        <dbReference type="EC" id="3.1.11.1"/>
    </reaction>
</comment>
<dbReference type="GO" id="GO:0046872">
    <property type="term" value="F:metal ion binding"/>
    <property type="evidence" value="ECO:0007669"/>
    <property type="project" value="UniProtKB-KW"/>
</dbReference>
<dbReference type="EMBL" id="QLMD01000004">
    <property type="protein sequence ID" value="RAJ98841.1"/>
    <property type="molecule type" value="Genomic_DNA"/>
</dbReference>
<dbReference type="PIRSF" id="PIRSF000977">
    <property type="entry name" value="Exodeoxyribonuclease_I"/>
    <property type="match status" value="1"/>
</dbReference>
<dbReference type="GO" id="GO:0000175">
    <property type="term" value="F:3'-5'-RNA exonuclease activity"/>
    <property type="evidence" value="ECO:0007669"/>
    <property type="project" value="InterPro"/>
</dbReference>
<evidence type="ECO:0000259" key="17">
    <source>
        <dbReference type="PROSITE" id="PS51785"/>
    </source>
</evidence>
<dbReference type="NCBIfam" id="NF008746">
    <property type="entry name" value="PRK11779.1"/>
    <property type="match status" value="1"/>
</dbReference>
<proteinExistence type="predicted"/>
<dbReference type="GO" id="GO:0006281">
    <property type="term" value="P:DNA repair"/>
    <property type="evidence" value="ECO:0007669"/>
    <property type="project" value="UniProtKB-KW"/>
</dbReference>
<keyword evidence="9 15" id="KW-0460">Magnesium</keyword>
<dbReference type="CDD" id="cd06138">
    <property type="entry name" value="ExoI_N"/>
    <property type="match status" value="1"/>
</dbReference>
<feature type="binding site" evidence="15">
    <location>
        <position position="179"/>
    </location>
    <ligand>
        <name>Mg(2+)</name>
        <dbReference type="ChEBI" id="CHEBI:18420"/>
        <label>2</label>
    </ligand>
</feature>
<evidence type="ECO:0000256" key="7">
    <source>
        <dbReference type="ARBA" id="ARBA00022801"/>
    </source>
</evidence>
<feature type="binding site" evidence="14">
    <location>
        <position position="11"/>
    </location>
    <ligand>
        <name>substrate</name>
    </ligand>
</feature>
<dbReference type="PROSITE" id="PS51785">
    <property type="entry name" value="EXOI_C"/>
    <property type="match status" value="1"/>
</dbReference>
<dbReference type="InterPro" id="IPR013620">
    <property type="entry name" value="Exonuc_1_SH3"/>
</dbReference>
<evidence type="ECO:0000256" key="15">
    <source>
        <dbReference type="PIRSR" id="PIRSR000977-2"/>
    </source>
</evidence>
<keyword evidence="8 13" id="KW-0269">Exonuclease</keyword>
<evidence type="ECO:0000256" key="8">
    <source>
        <dbReference type="ARBA" id="ARBA00022839"/>
    </source>
</evidence>
<evidence type="ECO:0000256" key="4">
    <source>
        <dbReference type="ARBA" id="ARBA00022722"/>
    </source>
</evidence>
<feature type="binding site" evidence="15">
    <location>
        <position position="9"/>
    </location>
    <ligand>
        <name>Mg(2+)</name>
        <dbReference type="ChEBI" id="CHEBI:18420"/>
        <label>1</label>
    </ligand>
</feature>
<feature type="domain" description="ExoI SH3-like" evidence="16">
    <location>
        <begin position="195"/>
        <end position="352"/>
    </location>
</feature>
<feature type="domain" description="ExoI C-terminal" evidence="17">
    <location>
        <begin position="357"/>
        <end position="478"/>
    </location>
</feature>
<reference evidence="18 20" key="2">
    <citation type="submission" date="2018-06" db="EMBL/GenBank/DDBJ databases">
        <title>Genomic Encyclopedia of Type Strains, Phase III (KMG-III): the genomes of soil and plant-associated and newly described type strains.</title>
        <authorList>
            <person name="Whitman W."/>
        </authorList>
    </citation>
    <scope>NUCLEOTIDE SEQUENCE [LARGE SCALE GENOMIC DNA]</scope>
    <source>
        <strain evidence="18 20">CGMCC 1.15366</strain>
    </source>
</reference>
<dbReference type="OrthoDB" id="9763470at2"/>
<dbReference type="AlphaFoldDB" id="A0A327WZB9"/>
<dbReference type="PANTHER" id="PTHR11046">
    <property type="entry name" value="OLIGORIBONUCLEASE, MITOCHONDRIAL"/>
    <property type="match status" value="1"/>
</dbReference>
<evidence type="ECO:0000256" key="3">
    <source>
        <dbReference type="ARBA" id="ARBA00019900"/>
    </source>
</evidence>
<keyword evidence="21" id="KW-1185">Reference proteome</keyword>
<keyword evidence="5 15" id="KW-0479">Metal-binding</keyword>
<evidence type="ECO:0000259" key="16">
    <source>
        <dbReference type="PROSITE" id="PS51784"/>
    </source>
</evidence>
<keyword evidence="6 13" id="KW-0227">DNA damage</keyword>
<dbReference type="InterPro" id="IPR013520">
    <property type="entry name" value="Ribonucl_H"/>
</dbReference>
<dbReference type="SUPFAM" id="SSF53098">
    <property type="entry name" value="Ribonuclease H-like"/>
    <property type="match status" value="1"/>
</dbReference>
<dbReference type="GO" id="GO:0003677">
    <property type="term" value="F:DNA binding"/>
    <property type="evidence" value="ECO:0007669"/>
    <property type="project" value="UniProtKB-KW"/>
</dbReference>
<dbReference type="PROSITE" id="PS51784">
    <property type="entry name" value="EXOI_SH3"/>
    <property type="match status" value="1"/>
</dbReference>
<dbReference type="Proteomes" id="UP000249203">
    <property type="component" value="Unassembled WGS sequence"/>
</dbReference>
<comment type="subunit">
    <text evidence="12">Monomer. Interacts with ssb (via C-terminus); this interaction stimulates the exonuclease activity by recruiting the enzyme to its substrate.</text>
</comment>
<dbReference type="EMBL" id="PIPK01000004">
    <property type="protein sequence ID" value="RUO24988.1"/>
    <property type="molecule type" value="Genomic_DNA"/>
</dbReference>
<dbReference type="Gene3D" id="1.10.287.1240">
    <property type="match status" value="1"/>
</dbReference>
<dbReference type="InterPro" id="IPR038649">
    <property type="entry name" value="EXOI_SH3_sf"/>
</dbReference>
<organism evidence="18 20">
    <name type="scientific">Aliidiomarina maris</name>
    <dbReference type="NCBI Taxonomy" id="531312"/>
    <lineage>
        <taxon>Bacteria</taxon>
        <taxon>Pseudomonadati</taxon>
        <taxon>Pseudomonadota</taxon>
        <taxon>Gammaproteobacteria</taxon>
        <taxon>Alteromonadales</taxon>
        <taxon>Idiomarinaceae</taxon>
        <taxon>Aliidiomarina</taxon>
    </lineage>
</organism>
<dbReference type="Pfam" id="PF26016">
    <property type="entry name" value="ExoI_C"/>
    <property type="match status" value="1"/>
</dbReference>
<evidence type="ECO:0000256" key="12">
    <source>
        <dbReference type="ARBA" id="ARBA00046792"/>
    </source>
</evidence>
<dbReference type="Pfam" id="PF00929">
    <property type="entry name" value="RNase_T"/>
    <property type="match status" value="1"/>
</dbReference>
<dbReference type="Proteomes" id="UP000287865">
    <property type="component" value="Unassembled WGS sequence"/>
</dbReference>
<dbReference type="Gene3D" id="3.30.1520.20">
    <property type="entry name" value="Exonuclease ExoI, domain 2"/>
    <property type="match status" value="1"/>
</dbReference>
<feature type="binding site" evidence="15">
    <location>
        <position position="11"/>
    </location>
    <ligand>
        <name>Mg(2+)</name>
        <dbReference type="ChEBI" id="CHEBI:18420"/>
        <label>2</label>
    </ligand>
</feature>
<comment type="caution">
    <text evidence="18">The sequence shown here is derived from an EMBL/GenBank/DDBJ whole genome shotgun (WGS) entry which is preliminary data.</text>
</comment>
<sequence length="478" mass="54380">MTKTLYWYDFEAGGANPRVDRPSQFAGVRTDEQLNIIGEPLVEYCQLAPDYLPHPEACLITGITPQKQRREGLIEAEFAALIHAQFSTPGTTIAGYNNLRFDDEMTRFMLYRNFYDPYAYSWQNDNSRWDLVDLVRACYALRPDGIEWPQVDDKVSFKLELLSQANGIAHTQAHDAMSDVYATIGMAQRIKQAQPRLYDYYYQKRRKAAVAQLLDEALVQAKPLVHISAHYGTEQGNVSWVLPLAHHPSQANTVIAWRLDNDPNAWRIHSPEAIREALYTRKADLQEQGIARPGLVTISTNKCPFIAPASTLEASRAETFGLDWAAAMQARQTLIDNHELRDNLLQVFQLAEPPAPTDDDVDAALYSGPFFSQQAKSQMEMIRGSHPDQLGSLALPWDDARLPDMLFRYRARNFGHTLSHAEQQKWRRFCQERLMHGYPGGLSVDDFVLKLEHLAEVNQQNSRNMAILKALAEYIQSL</sequence>
<dbReference type="GO" id="GO:0008310">
    <property type="term" value="F:single-stranded DNA 3'-5' DNA exonuclease activity"/>
    <property type="evidence" value="ECO:0007669"/>
    <property type="project" value="UniProtKB-EC"/>
</dbReference>
<dbReference type="InterPro" id="IPR058561">
    <property type="entry name" value="Exonuc_1_C"/>
</dbReference>
<evidence type="ECO:0000256" key="1">
    <source>
        <dbReference type="ARBA" id="ARBA00000563"/>
    </source>
</evidence>
<evidence type="ECO:0000256" key="5">
    <source>
        <dbReference type="ARBA" id="ARBA00022723"/>
    </source>
</evidence>
<evidence type="ECO:0000256" key="2">
    <source>
        <dbReference type="ARBA" id="ARBA00012108"/>
    </source>
</evidence>
<evidence type="ECO:0000256" key="9">
    <source>
        <dbReference type="ARBA" id="ARBA00022842"/>
    </source>
</evidence>
<evidence type="ECO:0000256" key="14">
    <source>
        <dbReference type="PIRSR" id="PIRSR000977-1"/>
    </source>
</evidence>
<dbReference type="InterPro" id="IPR034747">
    <property type="entry name" value="EXOI_SH3"/>
</dbReference>
<protein>
    <recommendedName>
        <fullName evidence="3 13">Exodeoxyribonuclease I</fullName>
        <ecNumber evidence="2 13">3.1.11.1</ecNumber>
    </recommendedName>
</protein>
<dbReference type="Gene3D" id="3.30.420.10">
    <property type="entry name" value="Ribonuclease H-like superfamily/Ribonuclease H"/>
    <property type="match status" value="1"/>
</dbReference>
<dbReference type="InterPro" id="IPR022894">
    <property type="entry name" value="Oligoribonuclease"/>
</dbReference>
<keyword evidence="10" id="KW-0238">DNA-binding</keyword>
<evidence type="ECO:0000313" key="21">
    <source>
        <dbReference type="Proteomes" id="UP000287865"/>
    </source>
</evidence>
<reference evidence="19 21" key="1">
    <citation type="journal article" date="2018" name="Front. Microbiol.">
        <title>Genome-Based Analysis Reveals the Taxonomy and Diversity of the Family Idiomarinaceae.</title>
        <authorList>
            <person name="Liu Y."/>
            <person name="Lai Q."/>
            <person name="Shao Z."/>
        </authorList>
    </citation>
    <scope>NUCLEOTIDE SEQUENCE [LARGE SCALE GENOMIC DNA]</scope>
    <source>
        <strain evidence="19 21">CF12-14</strain>
    </source>
</reference>
<keyword evidence="11 13" id="KW-0234">DNA repair</keyword>
<gene>
    <name evidence="18" type="ORF">B0I24_10442</name>
    <name evidence="19" type="ORF">CWE07_05785</name>
</gene>
<evidence type="ECO:0000256" key="10">
    <source>
        <dbReference type="ARBA" id="ARBA00023125"/>
    </source>
</evidence>
<evidence type="ECO:0000313" key="19">
    <source>
        <dbReference type="EMBL" id="RUO24988.1"/>
    </source>
</evidence>
<dbReference type="FunFam" id="3.30.420.10:FF:000033">
    <property type="entry name" value="Exodeoxyribonuclease I"/>
    <property type="match status" value="1"/>
</dbReference>
<dbReference type="InterPro" id="IPR036397">
    <property type="entry name" value="RNaseH_sf"/>
</dbReference>
<dbReference type="InterPro" id="IPR012337">
    <property type="entry name" value="RNaseH-like_sf"/>
</dbReference>
<accession>A0A327WZB9</accession>